<protein>
    <recommendedName>
        <fullName evidence="4">Bacterial toxin 24 domain-containing protein</fullName>
    </recommendedName>
</protein>
<evidence type="ECO:0000313" key="3">
    <source>
        <dbReference type="Proteomes" id="UP000249324"/>
    </source>
</evidence>
<evidence type="ECO:0008006" key="4">
    <source>
        <dbReference type="Google" id="ProtNLM"/>
    </source>
</evidence>
<feature type="compositionally biased region" description="Basic and acidic residues" evidence="1">
    <location>
        <begin position="77"/>
        <end position="118"/>
    </location>
</feature>
<dbReference type="EMBL" id="QGUI02000009">
    <property type="protein sequence ID" value="MFO7190957.1"/>
    <property type="molecule type" value="Genomic_DNA"/>
</dbReference>
<comment type="caution">
    <text evidence="2">The sequence shown here is derived from an EMBL/GenBank/DDBJ whole genome shotgun (WGS) entry which is preliminary data.</text>
</comment>
<feature type="compositionally biased region" description="Polar residues" evidence="1">
    <location>
        <begin position="30"/>
        <end position="41"/>
    </location>
</feature>
<dbReference type="Proteomes" id="UP000249324">
    <property type="component" value="Unassembled WGS sequence"/>
</dbReference>
<feature type="region of interest" description="Disordered" evidence="1">
    <location>
        <begin position="1"/>
        <end position="160"/>
    </location>
</feature>
<accession>A0ABD6FA51</accession>
<evidence type="ECO:0000313" key="2">
    <source>
        <dbReference type="EMBL" id="MFO7190957.1"/>
    </source>
</evidence>
<sequence>MTPKPKTPNTTGKTPATNKGDGNSADGKKQSTTKGTPTIDSVDQGVAEVKARAIEGRPNNALKKTLEDPTKSSTDSETNKGDKDDKGPENQEKDKERTEEKEKDEGKDKDEKKDKDGDQQGQEELPPGVKEGWTKRTADNGKGVVWQRPGAQGNADMVRIMDPTPRYPYGYVRFYNKHGQPINLDGKPGSRADTHIPRNPDGSYPVPKGW</sequence>
<evidence type="ECO:0000256" key="1">
    <source>
        <dbReference type="SAM" id="MobiDB-lite"/>
    </source>
</evidence>
<name>A0ABD6FA51_9PSEU</name>
<feature type="region of interest" description="Disordered" evidence="1">
    <location>
        <begin position="181"/>
        <end position="210"/>
    </location>
</feature>
<reference evidence="2 3" key="1">
    <citation type="journal article" date="2021" name="BMC Genomics">
        <title>Genome-resolved metagenome and metatranscriptome analyses of thermophilic composting reveal key bacterial players and their metabolic interactions.</title>
        <authorList>
            <person name="Braga L.P.P."/>
            <person name="Pereira R.V."/>
            <person name="Martins L.F."/>
            <person name="Moura L.M.S."/>
            <person name="Sanchez F.B."/>
            <person name="Patane J.S.L."/>
            <person name="da Silva A.M."/>
            <person name="Setubal J.C."/>
        </authorList>
    </citation>
    <scope>NUCLEOTIDE SEQUENCE [LARGE SCALE GENOMIC DNA]</scope>
    <source>
        <strain evidence="2">ZC4RG45</strain>
    </source>
</reference>
<proteinExistence type="predicted"/>
<feature type="compositionally biased region" description="Low complexity" evidence="1">
    <location>
        <begin position="1"/>
        <end position="20"/>
    </location>
</feature>
<dbReference type="AlphaFoldDB" id="A0ABD6FA51"/>
<gene>
    <name evidence="2" type="ORF">DIU77_001760</name>
</gene>
<feature type="compositionally biased region" description="Basic and acidic residues" evidence="1">
    <location>
        <begin position="188"/>
        <end position="198"/>
    </location>
</feature>
<organism evidence="2 3">
    <name type="scientific">Thermocrispum agreste</name>
    <dbReference type="NCBI Taxonomy" id="37925"/>
    <lineage>
        <taxon>Bacteria</taxon>
        <taxon>Bacillati</taxon>
        <taxon>Actinomycetota</taxon>
        <taxon>Actinomycetes</taxon>
        <taxon>Pseudonocardiales</taxon>
        <taxon>Pseudonocardiaceae</taxon>
        <taxon>Thermocrispum</taxon>
    </lineage>
</organism>